<dbReference type="NCBIfam" id="TIGR02532">
    <property type="entry name" value="IV_pilin_GFxxxE"/>
    <property type="match status" value="1"/>
</dbReference>
<evidence type="ECO:0000256" key="2">
    <source>
        <dbReference type="ARBA" id="ARBA00023287"/>
    </source>
</evidence>
<dbReference type="InterPro" id="IPR016785">
    <property type="entry name" value="ComGD"/>
</dbReference>
<dbReference type="Pfam" id="PF07963">
    <property type="entry name" value="N_methyl"/>
    <property type="match status" value="1"/>
</dbReference>
<name>A0ABY8ITB7_9BACI</name>
<comment type="subcellular location">
    <subcellularLocation>
        <location evidence="1">Cell surface</location>
    </subcellularLocation>
</comment>
<feature type="transmembrane region" description="Helical" evidence="3">
    <location>
        <begin position="21"/>
        <end position="43"/>
    </location>
</feature>
<sequence>MYRTQVQSPIRIDMNQSQTGYTLSEVMIVLVAFSAILAVVVPFHHQVVATVKVTHYLEQIENDLLLAQQLTMQHHPHYWVMIRPDQRDYYLYDYANRKILLHRKFPKEWAIRLPTLEIPIQFNASGSIQNPGTMVLLTPKANYKLTFPFGKSRVTIHEQ</sequence>
<dbReference type="PIRSF" id="PIRSF021292">
    <property type="entry name" value="Competence_ComGD"/>
    <property type="match status" value="1"/>
</dbReference>
<proteinExistence type="predicted"/>
<keyword evidence="3" id="KW-1133">Transmembrane helix</keyword>
<gene>
    <name evidence="4" type="ORF">P9989_12625</name>
</gene>
<keyword evidence="5" id="KW-1185">Reference proteome</keyword>
<evidence type="ECO:0000313" key="5">
    <source>
        <dbReference type="Proteomes" id="UP001221597"/>
    </source>
</evidence>
<reference evidence="4 5" key="1">
    <citation type="submission" date="2023-04" db="EMBL/GenBank/DDBJ databases">
        <title>Genome sequence of Halobacillus naozhouensis KACC 21980.</title>
        <authorList>
            <person name="Kim S."/>
            <person name="Heo J."/>
            <person name="Kwon S.-W."/>
        </authorList>
    </citation>
    <scope>NUCLEOTIDE SEQUENCE [LARGE SCALE GENOMIC DNA]</scope>
    <source>
        <strain evidence="4 5">KCTC 13234</strain>
    </source>
</reference>
<keyword evidence="2" id="KW-0178">Competence</keyword>
<dbReference type="Proteomes" id="UP001221597">
    <property type="component" value="Chromosome"/>
</dbReference>
<organism evidence="4 5">
    <name type="scientific">Halobacillus naozhouensis</name>
    <dbReference type="NCBI Taxonomy" id="554880"/>
    <lineage>
        <taxon>Bacteria</taxon>
        <taxon>Bacillati</taxon>
        <taxon>Bacillota</taxon>
        <taxon>Bacilli</taxon>
        <taxon>Bacillales</taxon>
        <taxon>Bacillaceae</taxon>
        <taxon>Halobacillus</taxon>
    </lineage>
</organism>
<keyword evidence="3" id="KW-0472">Membrane</keyword>
<dbReference type="RefSeq" id="WP_283075268.1">
    <property type="nucleotide sequence ID" value="NZ_CP121671.1"/>
</dbReference>
<dbReference type="InterPro" id="IPR045584">
    <property type="entry name" value="Pilin-like"/>
</dbReference>
<evidence type="ECO:0000313" key="4">
    <source>
        <dbReference type="EMBL" id="WFT73247.1"/>
    </source>
</evidence>
<dbReference type="SUPFAM" id="SSF54523">
    <property type="entry name" value="Pili subunits"/>
    <property type="match status" value="1"/>
</dbReference>
<dbReference type="InterPro" id="IPR012902">
    <property type="entry name" value="N_methyl_site"/>
</dbReference>
<protein>
    <submittedName>
        <fullName evidence="4">Prepilin-type N-terminal cleavage/methylation domain-containing protein</fullName>
    </submittedName>
</protein>
<keyword evidence="3" id="KW-0812">Transmembrane</keyword>
<accession>A0ABY8ITB7</accession>
<dbReference type="EMBL" id="CP121671">
    <property type="protein sequence ID" value="WFT73247.1"/>
    <property type="molecule type" value="Genomic_DNA"/>
</dbReference>
<evidence type="ECO:0000256" key="3">
    <source>
        <dbReference type="SAM" id="Phobius"/>
    </source>
</evidence>
<evidence type="ECO:0000256" key="1">
    <source>
        <dbReference type="ARBA" id="ARBA00004241"/>
    </source>
</evidence>